<sequence length="573" mass="61922">MSNRSDFVGHFRDRVSEQGEKQALIFLADSGSGVTERSFDYPELDRRARRVAAWLAGRTEPGDRAMLLFLPGREFMVGFLGCLYAGVVAVPAPMPDSNGRGVARLAGIARDADVRAVLSEQAVAEAIDAWVQHSGLAEQVVHTAVDALPEGLEDDWRPVPLTGDSVAFLQYTSGSTSDPKGVMVTHANLLHNEEEIHQAVRSTSETPVCSWLPQFHDMGLIGQLLHPLYMGSTSIFMSPLTFLKRPYLWLWALSEYRAPISVAPNFAFELAVRRVTDEQLATLDLSCVESILNGSEPIQAHTLDAFTEKFAAAGLRDGAVFPCYGLAETTLFVTGSRDGRVYTDADPKALEQGGIVASTAEDARTLVSSGSAGTLEVRIVDPETHQVLADGRTGEIWVRGGSIAAGYWKQPEKTEETFNAAAITADGATAGHLRTGDIGALLDGELYVTGRLKDMLIVNGRNLYPHDLEHTARQVHAALQTGVGASFVVDGKPEKLVLVHEVKTSALDGTELADLEKAIRAELRAEYDVHLHELVLLPRGGVARTTSGKVRRGSMREKYLAGSLESLLTGAGR</sequence>
<reference evidence="6 7" key="1">
    <citation type="journal article" date="2014" name="Genome Announc.">
        <title>Draft Genome Sequence of the Antitrypanosomally Active Sponge-Associated Bacterium Actinokineospora sp. Strain EG49.</title>
        <authorList>
            <person name="Harjes J."/>
            <person name="Ryu T."/>
            <person name="Abdelmohsen U.R."/>
            <person name="Moitinho-Silva L."/>
            <person name="Horn H."/>
            <person name="Ravasi T."/>
            <person name="Hentschel U."/>
        </authorList>
    </citation>
    <scope>NUCLEOTIDE SEQUENCE [LARGE SCALE GENOMIC DNA]</scope>
    <source>
        <strain evidence="6 7">EG49</strain>
    </source>
</reference>
<dbReference type="GO" id="GO:0070566">
    <property type="term" value="F:adenylyltransferase activity"/>
    <property type="evidence" value="ECO:0007669"/>
    <property type="project" value="TreeGrafter"/>
</dbReference>
<dbReference type="PANTHER" id="PTHR22754:SF32">
    <property type="entry name" value="DISCO-INTERACTING PROTEIN 2"/>
    <property type="match status" value="1"/>
</dbReference>
<keyword evidence="7" id="KW-1185">Reference proteome</keyword>
<dbReference type="RefSeq" id="WP_035277741.1">
    <property type="nucleotide sequence ID" value="NZ_AYXG01000004.1"/>
</dbReference>
<dbReference type="FunFam" id="3.40.50.12780:FF:000013">
    <property type="entry name" value="Long-chain-fatty-acid--AMP ligase FadD32"/>
    <property type="match status" value="1"/>
</dbReference>
<dbReference type="InterPro" id="IPR045851">
    <property type="entry name" value="AMP-bd_C_sf"/>
</dbReference>
<dbReference type="AlphaFoldDB" id="W7JF21"/>
<proteinExistence type="inferred from homology"/>
<comment type="similarity">
    <text evidence="1">Belongs to the ATP-dependent AMP-binding enzyme family.</text>
</comment>
<dbReference type="InterPro" id="IPR020845">
    <property type="entry name" value="AMP-binding_CS"/>
</dbReference>
<evidence type="ECO:0000256" key="4">
    <source>
        <dbReference type="ARBA" id="ARBA00023098"/>
    </source>
</evidence>
<accession>W7JF21</accession>
<keyword evidence="4" id="KW-0443">Lipid metabolism</keyword>
<evidence type="ECO:0000313" key="7">
    <source>
        <dbReference type="Proteomes" id="UP000019277"/>
    </source>
</evidence>
<protein>
    <submittedName>
        <fullName evidence="6">Putative non-ribosomal peptide synthetase in AHQ biosynthetic operon</fullName>
    </submittedName>
</protein>
<keyword evidence="3" id="KW-0276">Fatty acid metabolism</keyword>
<evidence type="ECO:0000256" key="2">
    <source>
        <dbReference type="ARBA" id="ARBA00022598"/>
    </source>
</evidence>
<dbReference type="InterPro" id="IPR042099">
    <property type="entry name" value="ANL_N_sf"/>
</dbReference>
<dbReference type="Proteomes" id="UP000019277">
    <property type="component" value="Unassembled WGS sequence"/>
</dbReference>
<comment type="caution">
    <text evidence="6">The sequence shown here is derived from an EMBL/GenBank/DDBJ whole genome shotgun (WGS) entry which is preliminary data.</text>
</comment>
<dbReference type="PATRIC" id="fig|909613.9.peg.214"/>
<dbReference type="PANTHER" id="PTHR22754">
    <property type="entry name" value="DISCO-INTERACTING PROTEIN 2 DIP2 -RELATED"/>
    <property type="match status" value="1"/>
</dbReference>
<dbReference type="InterPro" id="IPR040097">
    <property type="entry name" value="FAAL/FAAC"/>
</dbReference>
<dbReference type="Gene3D" id="3.40.50.12780">
    <property type="entry name" value="N-terminal domain of ligase-like"/>
    <property type="match status" value="1"/>
</dbReference>
<dbReference type="GO" id="GO:0016874">
    <property type="term" value="F:ligase activity"/>
    <property type="evidence" value="ECO:0007669"/>
    <property type="project" value="UniProtKB-KW"/>
</dbReference>
<evidence type="ECO:0000256" key="3">
    <source>
        <dbReference type="ARBA" id="ARBA00022832"/>
    </source>
</evidence>
<dbReference type="CDD" id="cd05931">
    <property type="entry name" value="FAAL"/>
    <property type="match status" value="1"/>
</dbReference>
<organism evidence="6 7">
    <name type="scientific">Actinokineospora spheciospongiae</name>
    <dbReference type="NCBI Taxonomy" id="909613"/>
    <lineage>
        <taxon>Bacteria</taxon>
        <taxon>Bacillati</taxon>
        <taxon>Actinomycetota</taxon>
        <taxon>Actinomycetes</taxon>
        <taxon>Pseudonocardiales</taxon>
        <taxon>Pseudonocardiaceae</taxon>
        <taxon>Actinokineospora</taxon>
    </lineage>
</organism>
<dbReference type="PROSITE" id="PS00455">
    <property type="entry name" value="AMP_BINDING"/>
    <property type="match status" value="1"/>
</dbReference>
<dbReference type="GO" id="GO:0005886">
    <property type="term" value="C:plasma membrane"/>
    <property type="evidence" value="ECO:0007669"/>
    <property type="project" value="TreeGrafter"/>
</dbReference>
<dbReference type="STRING" id="909613.UO65_0206"/>
<evidence type="ECO:0000259" key="5">
    <source>
        <dbReference type="Pfam" id="PF00501"/>
    </source>
</evidence>
<dbReference type="SUPFAM" id="SSF56801">
    <property type="entry name" value="Acetyl-CoA synthetase-like"/>
    <property type="match status" value="1"/>
</dbReference>
<keyword evidence="2" id="KW-0436">Ligase</keyword>
<feature type="domain" description="AMP-dependent synthetase/ligase" evidence="5">
    <location>
        <begin position="11"/>
        <end position="408"/>
    </location>
</feature>
<dbReference type="GO" id="GO:0006633">
    <property type="term" value="P:fatty acid biosynthetic process"/>
    <property type="evidence" value="ECO:0007669"/>
    <property type="project" value="TreeGrafter"/>
</dbReference>
<name>W7JF21_9PSEU</name>
<dbReference type="eggNOG" id="COG0318">
    <property type="taxonomic scope" value="Bacteria"/>
</dbReference>
<dbReference type="Pfam" id="PF00501">
    <property type="entry name" value="AMP-binding"/>
    <property type="match status" value="1"/>
</dbReference>
<dbReference type="Gene3D" id="3.30.300.30">
    <property type="match status" value="1"/>
</dbReference>
<dbReference type="GO" id="GO:0071766">
    <property type="term" value="P:Actinobacterium-type cell wall biogenesis"/>
    <property type="evidence" value="ECO:0007669"/>
    <property type="project" value="UniProtKB-ARBA"/>
</dbReference>
<dbReference type="InterPro" id="IPR000873">
    <property type="entry name" value="AMP-dep_synth/lig_dom"/>
</dbReference>
<evidence type="ECO:0000256" key="1">
    <source>
        <dbReference type="ARBA" id="ARBA00006432"/>
    </source>
</evidence>
<evidence type="ECO:0000313" key="6">
    <source>
        <dbReference type="EMBL" id="EWC64599.1"/>
    </source>
</evidence>
<gene>
    <name evidence="6" type="ORF">UO65_0206</name>
</gene>
<dbReference type="EMBL" id="AYXG01000004">
    <property type="protein sequence ID" value="EWC64599.1"/>
    <property type="molecule type" value="Genomic_DNA"/>
</dbReference>